<keyword evidence="7" id="KW-1185">Reference proteome</keyword>
<evidence type="ECO:0000256" key="2">
    <source>
        <dbReference type="ARBA" id="ARBA00022679"/>
    </source>
</evidence>
<accession>A0AAV2RT55</accession>
<feature type="region of interest" description="Disordered" evidence="5">
    <location>
        <begin position="37"/>
        <end position="56"/>
    </location>
</feature>
<dbReference type="CDD" id="cd02440">
    <property type="entry name" value="AdoMet_MTases"/>
    <property type="match status" value="1"/>
</dbReference>
<dbReference type="Pfam" id="PF13489">
    <property type="entry name" value="Methyltransf_23"/>
    <property type="match status" value="1"/>
</dbReference>
<dbReference type="GO" id="GO:0010420">
    <property type="term" value="F:polyprenyldihydroxybenzoate methyltransferase activity"/>
    <property type="evidence" value="ECO:0007669"/>
    <property type="project" value="InterPro"/>
</dbReference>
<proteinExistence type="inferred from homology"/>
<dbReference type="HAMAP" id="MF_00472">
    <property type="entry name" value="UbiG"/>
    <property type="match status" value="1"/>
</dbReference>
<dbReference type="Proteomes" id="UP001497623">
    <property type="component" value="Unassembled WGS sequence"/>
</dbReference>
<comment type="caution">
    <text evidence="6">The sequence shown here is derived from an EMBL/GenBank/DDBJ whole genome shotgun (WGS) entry which is preliminary data.</text>
</comment>
<evidence type="ECO:0000256" key="3">
    <source>
        <dbReference type="ARBA" id="ARBA00022688"/>
    </source>
</evidence>
<keyword evidence="2" id="KW-0808">Transferase</keyword>
<feature type="non-terminal residue" evidence="6">
    <location>
        <position position="309"/>
    </location>
</feature>
<dbReference type="NCBIfam" id="TIGR01983">
    <property type="entry name" value="UbiG"/>
    <property type="match status" value="1"/>
</dbReference>
<protein>
    <recommendedName>
        <fullName evidence="8">3-demethylubiquinol 3-O-methyltransferase</fullName>
    </recommendedName>
</protein>
<dbReference type="GO" id="GO:0032259">
    <property type="term" value="P:methylation"/>
    <property type="evidence" value="ECO:0007669"/>
    <property type="project" value="UniProtKB-KW"/>
</dbReference>
<dbReference type="PANTHER" id="PTHR43464">
    <property type="entry name" value="METHYLTRANSFERASE"/>
    <property type="match status" value="1"/>
</dbReference>
<dbReference type="EMBL" id="CAXKWB010030133">
    <property type="protein sequence ID" value="CAL4137198.1"/>
    <property type="molecule type" value="Genomic_DNA"/>
</dbReference>
<dbReference type="InterPro" id="IPR010233">
    <property type="entry name" value="UbiG_MeTrfase"/>
</dbReference>
<dbReference type="InterPro" id="IPR029063">
    <property type="entry name" value="SAM-dependent_MTases_sf"/>
</dbReference>
<dbReference type="PANTHER" id="PTHR43464:SF19">
    <property type="entry name" value="UBIQUINONE BIOSYNTHESIS O-METHYLTRANSFERASE, MITOCHONDRIAL"/>
    <property type="match status" value="1"/>
</dbReference>
<evidence type="ECO:0000256" key="5">
    <source>
        <dbReference type="SAM" id="MobiDB-lite"/>
    </source>
</evidence>
<dbReference type="GO" id="GO:0005739">
    <property type="term" value="C:mitochondrion"/>
    <property type="evidence" value="ECO:0007669"/>
    <property type="project" value="TreeGrafter"/>
</dbReference>
<evidence type="ECO:0000256" key="1">
    <source>
        <dbReference type="ARBA" id="ARBA00022603"/>
    </source>
</evidence>
<evidence type="ECO:0000313" key="6">
    <source>
        <dbReference type="EMBL" id="CAL4137198.1"/>
    </source>
</evidence>
<feature type="compositionally biased region" description="Basic and acidic residues" evidence="5">
    <location>
        <begin position="37"/>
        <end position="47"/>
    </location>
</feature>
<keyword evidence="1" id="KW-0489">Methyltransferase</keyword>
<sequence>MTTIGTQQNILKYHGSRSISSSNPPVLKTHSAEFRRKRTQEEQKNGEDVAFNEGNINERSTLNEEEVNKFRAMAESWWDPHGDCKPLHSLNKLRVSLIRNNLIQSGIVNPAFVNGPQPLTGLNILDVGCGGGILCEPLARLGAQVTGVDAAQENISVAEIHAQRDHRVLKNVNYICGTIEEHSVSVGSMQYDAVVASEVLEHVDQPEVFIDSCASLIKPGGSLFLTTINKTYTSWIGAIAIAEYALHLLPPGTHNWEKFIPRQDLLFMVEKSQCHPKSVQGMAYNPVNNQWCWISNISVNYAVHAIKEK</sequence>
<keyword evidence="3" id="KW-0831">Ubiquinone biosynthesis</keyword>
<dbReference type="AlphaFoldDB" id="A0AAV2RT55"/>
<dbReference type="Gene3D" id="3.40.50.150">
    <property type="entry name" value="Vaccinia Virus protein VP39"/>
    <property type="match status" value="1"/>
</dbReference>
<evidence type="ECO:0000256" key="4">
    <source>
        <dbReference type="ARBA" id="ARBA00022691"/>
    </source>
</evidence>
<reference evidence="6 7" key="1">
    <citation type="submission" date="2024-05" db="EMBL/GenBank/DDBJ databases">
        <authorList>
            <person name="Wallberg A."/>
        </authorList>
    </citation>
    <scope>NUCLEOTIDE SEQUENCE [LARGE SCALE GENOMIC DNA]</scope>
</reference>
<dbReference type="SUPFAM" id="SSF53335">
    <property type="entry name" value="S-adenosyl-L-methionine-dependent methyltransferases"/>
    <property type="match status" value="1"/>
</dbReference>
<evidence type="ECO:0000313" key="7">
    <source>
        <dbReference type="Proteomes" id="UP001497623"/>
    </source>
</evidence>
<name>A0AAV2RT55_MEGNR</name>
<gene>
    <name evidence="6" type="ORF">MNOR_LOCUS27948</name>
</gene>
<dbReference type="GO" id="GO:0061542">
    <property type="term" value="F:3-demethylubiquinol 3-O-methyltransferase activity"/>
    <property type="evidence" value="ECO:0007669"/>
    <property type="project" value="InterPro"/>
</dbReference>
<evidence type="ECO:0008006" key="8">
    <source>
        <dbReference type="Google" id="ProtNLM"/>
    </source>
</evidence>
<keyword evidence="4" id="KW-0949">S-adenosyl-L-methionine</keyword>
<organism evidence="6 7">
    <name type="scientific">Meganyctiphanes norvegica</name>
    <name type="common">Northern krill</name>
    <name type="synonym">Thysanopoda norvegica</name>
    <dbReference type="NCBI Taxonomy" id="48144"/>
    <lineage>
        <taxon>Eukaryota</taxon>
        <taxon>Metazoa</taxon>
        <taxon>Ecdysozoa</taxon>
        <taxon>Arthropoda</taxon>
        <taxon>Crustacea</taxon>
        <taxon>Multicrustacea</taxon>
        <taxon>Malacostraca</taxon>
        <taxon>Eumalacostraca</taxon>
        <taxon>Eucarida</taxon>
        <taxon>Euphausiacea</taxon>
        <taxon>Euphausiidae</taxon>
        <taxon>Meganyctiphanes</taxon>
    </lineage>
</organism>